<evidence type="ECO:0000313" key="15">
    <source>
        <dbReference type="EMBL" id="MCP9762261.1"/>
    </source>
</evidence>
<keyword evidence="9" id="KW-0378">Hydrolase</keyword>
<dbReference type="InterPro" id="IPR014782">
    <property type="entry name" value="Peptidase_M1_dom"/>
</dbReference>
<dbReference type="InterPro" id="IPR045357">
    <property type="entry name" value="Aminopeptidase_N-like_N"/>
</dbReference>
<dbReference type="GO" id="GO:0005737">
    <property type="term" value="C:cytoplasm"/>
    <property type="evidence" value="ECO:0007669"/>
    <property type="project" value="TreeGrafter"/>
</dbReference>
<keyword evidence="8" id="KW-0479">Metal-binding</keyword>
<accession>A0AAE3KTI1</accession>
<evidence type="ECO:0000256" key="3">
    <source>
        <dbReference type="ARBA" id="ARBA00010136"/>
    </source>
</evidence>
<dbReference type="InterPro" id="IPR050344">
    <property type="entry name" value="Peptidase_M1_aminopeptidases"/>
</dbReference>
<dbReference type="GO" id="GO:0005615">
    <property type="term" value="C:extracellular space"/>
    <property type="evidence" value="ECO:0007669"/>
    <property type="project" value="TreeGrafter"/>
</dbReference>
<dbReference type="InterPro" id="IPR026444">
    <property type="entry name" value="Secre_tail"/>
</dbReference>
<evidence type="ECO:0000259" key="14">
    <source>
        <dbReference type="Pfam" id="PF18962"/>
    </source>
</evidence>
<dbReference type="GO" id="GO:0043171">
    <property type="term" value="P:peptide catabolic process"/>
    <property type="evidence" value="ECO:0007669"/>
    <property type="project" value="TreeGrafter"/>
</dbReference>
<dbReference type="Gene3D" id="1.10.390.10">
    <property type="entry name" value="Neutral Protease Domain 2"/>
    <property type="match status" value="1"/>
</dbReference>
<evidence type="ECO:0000256" key="1">
    <source>
        <dbReference type="ARBA" id="ARBA00000098"/>
    </source>
</evidence>
<evidence type="ECO:0000313" key="16">
    <source>
        <dbReference type="Proteomes" id="UP001204144"/>
    </source>
</evidence>
<feature type="domain" description="Secretion system C-terminal sorting" evidence="14">
    <location>
        <begin position="587"/>
        <end position="649"/>
    </location>
</feature>
<keyword evidence="10" id="KW-0862">Zinc</keyword>
<evidence type="ECO:0000256" key="10">
    <source>
        <dbReference type="ARBA" id="ARBA00022833"/>
    </source>
</evidence>
<keyword evidence="6" id="KW-0031">Aminopeptidase</keyword>
<dbReference type="SUPFAM" id="SSF55486">
    <property type="entry name" value="Metalloproteases ('zincins'), catalytic domain"/>
    <property type="match status" value="1"/>
</dbReference>
<dbReference type="CDD" id="cd09603">
    <property type="entry name" value="M1_APN_like"/>
    <property type="match status" value="1"/>
</dbReference>
<dbReference type="GO" id="GO:0006508">
    <property type="term" value="P:proteolysis"/>
    <property type="evidence" value="ECO:0007669"/>
    <property type="project" value="UniProtKB-KW"/>
</dbReference>
<name>A0AAE3KTI1_9BACT</name>
<evidence type="ECO:0000256" key="6">
    <source>
        <dbReference type="ARBA" id="ARBA00022438"/>
    </source>
</evidence>
<dbReference type="Pfam" id="PF01433">
    <property type="entry name" value="Peptidase_M1"/>
    <property type="match status" value="1"/>
</dbReference>
<dbReference type="GO" id="GO:0008270">
    <property type="term" value="F:zinc ion binding"/>
    <property type="evidence" value="ECO:0007669"/>
    <property type="project" value="InterPro"/>
</dbReference>
<dbReference type="GO" id="GO:0042277">
    <property type="term" value="F:peptide binding"/>
    <property type="evidence" value="ECO:0007669"/>
    <property type="project" value="TreeGrafter"/>
</dbReference>
<dbReference type="PRINTS" id="PR00756">
    <property type="entry name" value="ALADIPTASE"/>
</dbReference>
<evidence type="ECO:0000259" key="13">
    <source>
        <dbReference type="Pfam" id="PF17900"/>
    </source>
</evidence>
<dbReference type="InterPro" id="IPR027268">
    <property type="entry name" value="Peptidase_M4/M1_CTD_sf"/>
</dbReference>
<dbReference type="InterPro" id="IPR001930">
    <property type="entry name" value="Peptidase_M1"/>
</dbReference>
<evidence type="ECO:0000256" key="4">
    <source>
        <dbReference type="ARBA" id="ARBA00012564"/>
    </source>
</evidence>
<keyword evidence="16" id="KW-1185">Reference proteome</keyword>
<feature type="domain" description="Peptidase M1 membrane alanine aminopeptidase" evidence="12">
    <location>
        <begin position="335"/>
        <end position="479"/>
    </location>
</feature>
<feature type="domain" description="Aminopeptidase N-like N-terminal" evidence="13">
    <location>
        <begin position="72"/>
        <end position="246"/>
    </location>
</feature>
<dbReference type="AlphaFoldDB" id="A0AAE3KTI1"/>
<evidence type="ECO:0000256" key="5">
    <source>
        <dbReference type="ARBA" id="ARBA00015611"/>
    </source>
</evidence>
<dbReference type="Gene3D" id="2.60.40.1730">
    <property type="entry name" value="tricorn interacting facor f3 domain"/>
    <property type="match status" value="1"/>
</dbReference>
<organism evidence="15 16">
    <name type="scientific">Lacihabitans soyangensis</name>
    <dbReference type="NCBI Taxonomy" id="869394"/>
    <lineage>
        <taxon>Bacteria</taxon>
        <taxon>Pseudomonadati</taxon>
        <taxon>Bacteroidota</taxon>
        <taxon>Cytophagia</taxon>
        <taxon>Cytophagales</taxon>
        <taxon>Leadbetterellaceae</taxon>
        <taxon>Lacihabitans</taxon>
    </lineage>
</organism>
<dbReference type="PANTHER" id="PTHR11533">
    <property type="entry name" value="PROTEASE M1 ZINC METALLOPROTEASE"/>
    <property type="match status" value="1"/>
</dbReference>
<keyword evidence="7" id="KW-0645">Protease</keyword>
<dbReference type="GO" id="GO:0070006">
    <property type="term" value="F:metalloaminopeptidase activity"/>
    <property type="evidence" value="ECO:0007669"/>
    <property type="project" value="TreeGrafter"/>
</dbReference>
<dbReference type="Pfam" id="PF17900">
    <property type="entry name" value="Peptidase_M1_N"/>
    <property type="match status" value="1"/>
</dbReference>
<dbReference type="SUPFAM" id="SSF63737">
    <property type="entry name" value="Leukotriene A4 hydrolase N-terminal domain"/>
    <property type="match status" value="1"/>
</dbReference>
<dbReference type="RefSeq" id="WP_255036016.1">
    <property type="nucleotide sequence ID" value="NZ_RJUF01000008.1"/>
</dbReference>
<sequence>MKERCFTKSNSMIKDFMRFYLVVLCFSIIRLPSLAQPLTGQACAIHKAAALKQKNAQSRVQYPGDINIDVGYHRIKLNINPTTRFLSASVFTRFKVLSEIKTVSFDLQANMKVDSVVTSGKKVTFSQASNKLSLTLPNTLKANDIQSLEIFYKGTPRTSAFGSFSVSTHGPAKSPVVWTLSEPYGAPDWWPCKDNPADKIDSSEVSITLPSSFVSVSNGVLISEIPAENGLKTYKWKNSHPIAHYLISIACSNYLTYESTFSYKGKTMPVVHYMYPEALTSTVKKQLDQTNDMLKFFSDLFGEYPFIDEKYGHAMCNFGGGMEHQTVSSMGGFSEDLIAHELAHQWFGDKITCKTWSDIFVNEAFASYAEALYQEHKYGKTVYFQTINDYIAAAKKTTEPVYISNPAIENLVFDYGLTYGKGAVVLHMLRGVLSDSVFFKTLKNYQNSEFAHKAATVDDFRKIAEETSKTDLKYFFDEWIYGVSYPKYTFGYTQTAPDVLKIDVSQEKLSTNPSFFKMPIEFRIVLQSGKEILHKVFQNEITQSFEIKNLQEPVKDVIFDPNALIMKELKSLGSITGNEINGKEINIFPNPASEFLELQHLLKDLKSIEILNTNGQLIKNLAPNSNIIDLRNLPSGSYILKLNTPNRIISSTFIKN</sequence>
<dbReference type="Pfam" id="PF18962">
    <property type="entry name" value="Por_Secre_tail"/>
    <property type="match status" value="1"/>
</dbReference>
<evidence type="ECO:0000256" key="11">
    <source>
        <dbReference type="ARBA" id="ARBA00023049"/>
    </source>
</evidence>
<comment type="caution">
    <text evidence="15">The sequence shown here is derived from an EMBL/GenBank/DDBJ whole genome shotgun (WGS) entry which is preliminary data.</text>
</comment>
<dbReference type="NCBIfam" id="TIGR04183">
    <property type="entry name" value="Por_Secre_tail"/>
    <property type="match status" value="1"/>
</dbReference>
<keyword evidence="11" id="KW-0482">Metalloprotease</keyword>
<protein>
    <recommendedName>
        <fullName evidence="5">Aminopeptidase N</fullName>
        <ecNumber evidence="4">3.4.11.2</ecNumber>
    </recommendedName>
</protein>
<dbReference type="InterPro" id="IPR042097">
    <property type="entry name" value="Aminopeptidase_N-like_N_sf"/>
</dbReference>
<comment type="catalytic activity">
    <reaction evidence="1">
        <text>Release of an N-terminal amino acid, Xaa-|-Yaa- from a peptide, amide or arylamide. Xaa is preferably Ala, but may be most amino acids including Pro (slow action). When a terminal hydrophobic residue is followed by a prolyl residue, the two may be released as an intact Xaa-Pro dipeptide.</text>
        <dbReference type="EC" id="3.4.11.2"/>
    </reaction>
</comment>
<comment type="cofactor">
    <cofactor evidence="2">
        <name>Zn(2+)</name>
        <dbReference type="ChEBI" id="CHEBI:29105"/>
    </cofactor>
</comment>
<evidence type="ECO:0000259" key="12">
    <source>
        <dbReference type="Pfam" id="PF01433"/>
    </source>
</evidence>
<evidence type="ECO:0000256" key="2">
    <source>
        <dbReference type="ARBA" id="ARBA00001947"/>
    </source>
</evidence>
<dbReference type="GO" id="GO:0016020">
    <property type="term" value="C:membrane"/>
    <property type="evidence" value="ECO:0007669"/>
    <property type="project" value="TreeGrafter"/>
</dbReference>
<reference evidence="15 16" key="1">
    <citation type="submission" date="2018-11" db="EMBL/GenBank/DDBJ databases">
        <title>Novel bacteria species description.</title>
        <authorList>
            <person name="Han J.-H."/>
        </authorList>
    </citation>
    <scope>NUCLEOTIDE SEQUENCE [LARGE SCALE GENOMIC DNA]</scope>
    <source>
        <strain evidence="15 16">KCTC23259</strain>
    </source>
</reference>
<dbReference type="EMBL" id="RJUF01000008">
    <property type="protein sequence ID" value="MCP9762261.1"/>
    <property type="molecule type" value="Genomic_DNA"/>
</dbReference>
<dbReference type="Proteomes" id="UP001204144">
    <property type="component" value="Unassembled WGS sequence"/>
</dbReference>
<comment type="similarity">
    <text evidence="3">Belongs to the peptidase M1 family.</text>
</comment>
<dbReference type="GO" id="GO:0016285">
    <property type="term" value="F:alanyl aminopeptidase activity"/>
    <property type="evidence" value="ECO:0007669"/>
    <property type="project" value="UniProtKB-EC"/>
</dbReference>
<evidence type="ECO:0000256" key="8">
    <source>
        <dbReference type="ARBA" id="ARBA00022723"/>
    </source>
</evidence>
<dbReference type="EC" id="3.4.11.2" evidence="4"/>
<dbReference type="PANTHER" id="PTHR11533:SF174">
    <property type="entry name" value="PUROMYCIN-SENSITIVE AMINOPEPTIDASE-RELATED"/>
    <property type="match status" value="1"/>
</dbReference>
<gene>
    <name evidence="15" type="ORF">EGI31_04785</name>
</gene>
<proteinExistence type="inferred from homology"/>
<evidence type="ECO:0000256" key="9">
    <source>
        <dbReference type="ARBA" id="ARBA00022801"/>
    </source>
</evidence>
<evidence type="ECO:0000256" key="7">
    <source>
        <dbReference type="ARBA" id="ARBA00022670"/>
    </source>
</evidence>